<evidence type="ECO:0000313" key="4">
    <source>
        <dbReference type="Ensembl" id="ENSSAUP00010016279.1"/>
    </source>
</evidence>
<dbReference type="OMA" id="AMETIPX"/>
<proteinExistence type="predicted"/>
<dbReference type="InterPro" id="IPR032567">
    <property type="entry name" value="RTL1-rel"/>
</dbReference>
<evidence type="ECO:0000256" key="1">
    <source>
        <dbReference type="PROSITE-ProRule" id="PRU00047"/>
    </source>
</evidence>
<feature type="compositionally biased region" description="Low complexity" evidence="2">
    <location>
        <begin position="27"/>
        <end position="37"/>
    </location>
</feature>
<dbReference type="Pfam" id="PF03732">
    <property type="entry name" value="Retrotrans_gag"/>
    <property type="match status" value="1"/>
</dbReference>
<keyword evidence="1" id="KW-0862">Zinc</keyword>
<dbReference type="GeneTree" id="ENSGT00950000183173"/>
<dbReference type="PROSITE" id="PS50158">
    <property type="entry name" value="ZF_CCHC"/>
    <property type="match status" value="1"/>
</dbReference>
<protein>
    <recommendedName>
        <fullName evidence="3">CCHC-type domain-containing protein</fullName>
    </recommendedName>
</protein>
<dbReference type="Proteomes" id="UP000472265">
    <property type="component" value="Chromosome 15"/>
</dbReference>
<name>A0A671UQR8_SPAAU</name>
<dbReference type="PANTHER" id="PTHR15503:SF36">
    <property type="entry name" value="RETROTRANSPOSON GAG-LIKE PROTEIN 5"/>
    <property type="match status" value="1"/>
</dbReference>
<dbReference type="PANTHER" id="PTHR15503">
    <property type="entry name" value="LDOC1 RELATED"/>
    <property type="match status" value="1"/>
</dbReference>
<dbReference type="InterPro" id="IPR005162">
    <property type="entry name" value="Retrotrans_gag_dom"/>
</dbReference>
<evidence type="ECO:0000313" key="5">
    <source>
        <dbReference type="Proteomes" id="UP000472265"/>
    </source>
</evidence>
<dbReference type="InterPro" id="IPR001878">
    <property type="entry name" value="Znf_CCHC"/>
</dbReference>
<dbReference type="GO" id="GO:0008270">
    <property type="term" value="F:zinc ion binding"/>
    <property type="evidence" value="ECO:0007669"/>
    <property type="project" value="UniProtKB-KW"/>
</dbReference>
<keyword evidence="1" id="KW-0479">Metal-binding</keyword>
<organism evidence="4 5">
    <name type="scientific">Sparus aurata</name>
    <name type="common">Gilthead sea bream</name>
    <dbReference type="NCBI Taxonomy" id="8175"/>
    <lineage>
        <taxon>Eukaryota</taxon>
        <taxon>Metazoa</taxon>
        <taxon>Chordata</taxon>
        <taxon>Craniata</taxon>
        <taxon>Vertebrata</taxon>
        <taxon>Euteleostomi</taxon>
        <taxon>Actinopterygii</taxon>
        <taxon>Neopterygii</taxon>
        <taxon>Teleostei</taxon>
        <taxon>Neoteleostei</taxon>
        <taxon>Acanthomorphata</taxon>
        <taxon>Eupercaria</taxon>
        <taxon>Spariformes</taxon>
        <taxon>Sparidae</taxon>
        <taxon>Sparus</taxon>
    </lineage>
</organism>
<feature type="compositionally biased region" description="Pro residues" evidence="2">
    <location>
        <begin position="15"/>
        <end position="26"/>
    </location>
</feature>
<dbReference type="AlphaFoldDB" id="A0A671UQR8"/>
<reference evidence="4" key="2">
    <citation type="submission" date="2025-08" db="UniProtKB">
        <authorList>
            <consortium name="Ensembl"/>
        </authorList>
    </citation>
    <scope>IDENTIFICATION</scope>
</reference>
<dbReference type="SUPFAM" id="SSF57756">
    <property type="entry name" value="Retrovirus zinc finger-like domains"/>
    <property type="match status" value="1"/>
</dbReference>
<dbReference type="Ensembl" id="ENSSAUT00010017244.1">
    <property type="protein sequence ID" value="ENSSAUP00010016279.1"/>
    <property type="gene ID" value="ENSSAUG00010007503.1"/>
</dbReference>
<reference evidence="4" key="3">
    <citation type="submission" date="2025-09" db="UniProtKB">
        <authorList>
            <consortium name="Ensembl"/>
        </authorList>
    </citation>
    <scope>IDENTIFICATION</scope>
</reference>
<evidence type="ECO:0000256" key="2">
    <source>
        <dbReference type="SAM" id="MobiDB-lite"/>
    </source>
</evidence>
<keyword evidence="1" id="KW-0863">Zinc-finger</keyword>
<dbReference type="GO" id="GO:0003676">
    <property type="term" value="F:nucleic acid binding"/>
    <property type="evidence" value="ECO:0007669"/>
    <property type="project" value="InterPro"/>
</dbReference>
<feature type="domain" description="CCHC-type" evidence="3">
    <location>
        <begin position="267"/>
        <end position="282"/>
    </location>
</feature>
<dbReference type="Gene3D" id="4.10.60.10">
    <property type="entry name" value="Zinc finger, CCHC-type"/>
    <property type="match status" value="1"/>
</dbReference>
<feature type="region of interest" description="Disordered" evidence="2">
    <location>
        <begin position="212"/>
        <end position="243"/>
    </location>
</feature>
<reference evidence="4" key="1">
    <citation type="submission" date="2021-04" db="EMBL/GenBank/DDBJ databases">
        <authorList>
            <consortium name="Wellcome Sanger Institute Data Sharing"/>
        </authorList>
    </citation>
    <scope>NUCLEOTIDE SEQUENCE [LARGE SCALE GENOMIC DNA]</scope>
</reference>
<sequence length="292" mass="32113">VCSQLSLATAEANPASPPAASSPPPAASSSALASAPATPREPYIPIPARYSGELGGCEGFLHQCSLVFDQQLNTYGSDRSKIAFIKSPFSDRASLWAVAASRSRAPFLQSYALFSAELLKIFDFSVQGREVSKRLLSLRQGRKSVADYSIDFRIAAAESGWDETALRGVFQRSLADNIQDELAAQDDTDSLEELISLAIRLDNRLREIRREKATSVAPAAPQPRRPVPACHHDPSPRPPVSLEEPMQLGRMRLTPEERQRRFQDGLCLYCGRTGHAVSRCPQRPKEQAHRTM</sequence>
<keyword evidence="5" id="KW-1185">Reference proteome</keyword>
<dbReference type="InterPro" id="IPR036875">
    <property type="entry name" value="Znf_CCHC_sf"/>
</dbReference>
<accession>A0A671UQR8</accession>
<feature type="region of interest" description="Disordered" evidence="2">
    <location>
        <begin position="8"/>
        <end position="38"/>
    </location>
</feature>
<dbReference type="InParanoid" id="A0A671UQR8"/>
<evidence type="ECO:0000259" key="3">
    <source>
        <dbReference type="PROSITE" id="PS50158"/>
    </source>
</evidence>